<dbReference type="RefSeq" id="WP_167057838.1">
    <property type="nucleotide sequence ID" value="NZ_JAAOZR010000017.1"/>
</dbReference>
<feature type="transmembrane region" description="Helical" evidence="1">
    <location>
        <begin position="200"/>
        <end position="220"/>
    </location>
</feature>
<evidence type="ECO:0000313" key="3">
    <source>
        <dbReference type="Proteomes" id="UP001519344"/>
    </source>
</evidence>
<gene>
    <name evidence="2" type="ORF">J2Z65_003685</name>
</gene>
<keyword evidence="3" id="KW-1185">Reference proteome</keyword>
<reference evidence="2 3" key="1">
    <citation type="submission" date="2021-03" db="EMBL/GenBank/DDBJ databases">
        <title>Genomic Encyclopedia of Type Strains, Phase IV (KMG-IV): sequencing the most valuable type-strain genomes for metagenomic binning, comparative biology and taxonomic classification.</title>
        <authorList>
            <person name="Goeker M."/>
        </authorList>
    </citation>
    <scope>NUCLEOTIDE SEQUENCE [LARGE SCALE GENOMIC DNA]</scope>
    <source>
        <strain evidence="2 3">DSM 24950</strain>
    </source>
</reference>
<accession>A0ABS4I0L7</accession>
<sequence>MGKESNHQRIIGRFRIFTLLLAWTLLQPQAVTAHNSSYGYSNVTLTEVGVRYELLLLPDEMQPVLNLDLDQDGTVTIEEANQKESELQNFVARWMSVKADNTELPPKLVSMEMTERGVGLQMIKLNLDYDFGKTVKEVAIKYDIFVTTESPTHHNFASIVSVDGSTREFVFDKDHQILKLRLNPNSPKEAVQRIIKFSPWILLILLVTTGAFVIVLGYLIRLRTKRRNR</sequence>
<keyword evidence="1" id="KW-1133">Transmembrane helix</keyword>
<name>A0ABS4I0L7_9BACL</name>
<protein>
    <recommendedName>
        <fullName evidence="4">DUF3153 domain-containing protein</fullName>
    </recommendedName>
</protein>
<proteinExistence type="predicted"/>
<keyword evidence="1" id="KW-0472">Membrane</keyword>
<evidence type="ECO:0000256" key="1">
    <source>
        <dbReference type="SAM" id="Phobius"/>
    </source>
</evidence>
<keyword evidence="1" id="KW-0812">Transmembrane</keyword>
<evidence type="ECO:0000313" key="2">
    <source>
        <dbReference type="EMBL" id="MBP1964462.1"/>
    </source>
</evidence>
<organism evidence="2 3">
    <name type="scientific">Paenibacillus aceris</name>
    <dbReference type="NCBI Taxonomy" id="869555"/>
    <lineage>
        <taxon>Bacteria</taxon>
        <taxon>Bacillati</taxon>
        <taxon>Bacillota</taxon>
        <taxon>Bacilli</taxon>
        <taxon>Bacillales</taxon>
        <taxon>Paenibacillaceae</taxon>
        <taxon>Paenibacillus</taxon>
    </lineage>
</organism>
<evidence type="ECO:0008006" key="4">
    <source>
        <dbReference type="Google" id="ProtNLM"/>
    </source>
</evidence>
<dbReference type="EMBL" id="JAGGKV010000009">
    <property type="protein sequence ID" value="MBP1964462.1"/>
    <property type="molecule type" value="Genomic_DNA"/>
</dbReference>
<dbReference type="Proteomes" id="UP001519344">
    <property type="component" value="Unassembled WGS sequence"/>
</dbReference>
<comment type="caution">
    <text evidence="2">The sequence shown here is derived from an EMBL/GenBank/DDBJ whole genome shotgun (WGS) entry which is preliminary data.</text>
</comment>